<proteinExistence type="predicted"/>
<evidence type="ECO:0000256" key="1">
    <source>
        <dbReference type="ARBA" id="ARBA00004496"/>
    </source>
</evidence>
<evidence type="ECO:0000256" key="5">
    <source>
        <dbReference type="ARBA" id="ARBA00023015"/>
    </source>
</evidence>
<protein>
    <recommendedName>
        <fullName evidence="9">Transcriptional regulatory protein</fullName>
    </recommendedName>
</protein>
<evidence type="ECO:0000256" key="8">
    <source>
        <dbReference type="ARBA" id="ARBA00023163"/>
    </source>
</evidence>
<keyword evidence="5 9" id="KW-0805">Transcription regulation</keyword>
<keyword evidence="3 10" id="KW-0597">Phosphoprotein</keyword>
<dbReference type="InterPro" id="IPR051271">
    <property type="entry name" value="2C-system_Tx_regulators"/>
</dbReference>
<dbReference type="SUPFAM" id="SSF46785">
    <property type="entry name" value="Winged helix' DNA-binding domain"/>
    <property type="match status" value="1"/>
</dbReference>
<dbReference type="PANTHER" id="PTHR45526:SF1">
    <property type="entry name" value="TRANSCRIPTIONAL REGULATORY PROTEIN DCUR-RELATED"/>
    <property type="match status" value="1"/>
</dbReference>
<dbReference type="AlphaFoldDB" id="K6WV93"/>
<organism evidence="12 13">
    <name type="scientific">Kineosphaera limosa NBRC 100340</name>
    <dbReference type="NCBI Taxonomy" id="1184609"/>
    <lineage>
        <taxon>Bacteria</taxon>
        <taxon>Bacillati</taxon>
        <taxon>Actinomycetota</taxon>
        <taxon>Actinomycetes</taxon>
        <taxon>Micrococcales</taxon>
        <taxon>Dermatophilaceae</taxon>
        <taxon>Kineosphaera</taxon>
    </lineage>
</organism>
<dbReference type="SUPFAM" id="SSF52172">
    <property type="entry name" value="CheY-like"/>
    <property type="match status" value="1"/>
</dbReference>
<name>K6WV93_9MICO</name>
<dbReference type="PANTHER" id="PTHR45526">
    <property type="entry name" value="TRANSCRIPTIONAL REGULATORY PROTEIN DPIA"/>
    <property type="match status" value="1"/>
</dbReference>
<dbReference type="Gene3D" id="3.40.50.2300">
    <property type="match status" value="1"/>
</dbReference>
<evidence type="ECO:0000313" key="12">
    <source>
        <dbReference type="EMBL" id="GAB96032.1"/>
    </source>
</evidence>
<comment type="caution">
    <text evidence="12">The sequence shown here is derived from an EMBL/GenBank/DDBJ whole genome shotgun (WGS) entry which is preliminary data.</text>
</comment>
<evidence type="ECO:0000256" key="10">
    <source>
        <dbReference type="PROSITE-ProRule" id="PRU00169"/>
    </source>
</evidence>
<dbReference type="EMBL" id="BAHD01000031">
    <property type="protein sequence ID" value="GAB96032.1"/>
    <property type="molecule type" value="Genomic_DNA"/>
</dbReference>
<dbReference type="eggNOG" id="COG4565">
    <property type="taxonomic scope" value="Bacteria"/>
</dbReference>
<dbReference type="Pfam" id="PF00072">
    <property type="entry name" value="Response_reg"/>
    <property type="match status" value="1"/>
</dbReference>
<dbReference type="PROSITE" id="PS50110">
    <property type="entry name" value="RESPONSE_REGULATORY"/>
    <property type="match status" value="1"/>
</dbReference>
<dbReference type="GO" id="GO:0000156">
    <property type="term" value="F:phosphorelay response regulator activity"/>
    <property type="evidence" value="ECO:0007669"/>
    <property type="project" value="TreeGrafter"/>
</dbReference>
<evidence type="ECO:0000256" key="7">
    <source>
        <dbReference type="ARBA" id="ARBA00023159"/>
    </source>
</evidence>
<dbReference type="GO" id="GO:0003677">
    <property type="term" value="F:DNA binding"/>
    <property type="evidence" value="ECO:0007669"/>
    <property type="project" value="UniProtKB-KW"/>
</dbReference>
<keyword evidence="8 9" id="KW-0804">Transcription</keyword>
<accession>K6WV93</accession>
<gene>
    <name evidence="12" type="ORF">KILIM_031_00040</name>
</gene>
<dbReference type="InterPro" id="IPR048714">
    <property type="entry name" value="DpiA-like_HTH"/>
</dbReference>
<dbReference type="InterPro" id="IPR024187">
    <property type="entry name" value="Sig_transdc_resp-reg_cit/mal"/>
</dbReference>
<evidence type="ECO:0000313" key="13">
    <source>
        <dbReference type="Proteomes" id="UP000008366"/>
    </source>
</evidence>
<sequence>MRVLIVDDDFRVAAVHAAVAGAVPGCEVIAQATTLAQAREALPRSDLVVADEYLPDGSGTELVGAGDASVLLVSAADDADTVRRALVRGAIGYIVKPFEMRVLTERITAYVRFRQSLAAEGRLLQVEIDAQLGMLRPRLDPGAPAKGRSAVTASAVADLLRDSGRPHTVMAVADAIGISRATARRYLADLVAAGEVELLLRYGTAGRPQHSYIWSR</sequence>
<dbReference type="Pfam" id="PF20714">
    <property type="entry name" value="HTH_64"/>
    <property type="match status" value="1"/>
</dbReference>
<evidence type="ECO:0000259" key="11">
    <source>
        <dbReference type="PROSITE" id="PS50110"/>
    </source>
</evidence>
<dbReference type="InterPro" id="IPR011006">
    <property type="entry name" value="CheY-like_superfamily"/>
</dbReference>
<keyword evidence="13" id="KW-1185">Reference proteome</keyword>
<dbReference type="PIRSF" id="PIRSF006171">
    <property type="entry name" value="RR_citrat_malat"/>
    <property type="match status" value="1"/>
</dbReference>
<evidence type="ECO:0000256" key="6">
    <source>
        <dbReference type="ARBA" id="ARBA00023125"/>
    </source>
</evidence>
<dbReference type="InterPro" id="IPR036388">
    <property type="entry name" value="WH-like_DNA-bd_sf"/>
</dbReference>
<keyword evidence="2 9" id="KW-0963">Cytoplasm</keyword>
<reference evidence="12 13" key="1">
    <citation type="submission" date="2012-08" db="EMBL/GenBank/DDBJ databases">
        <title>Whole genome shotgun sequence of Kineosphaera limosa NBRC 100340.</title>
        <authorList>
            <person name="Yoshida I."/>
            <person name="Isaki S."/>
            <person name="Hosoyama A."/>
            <person name="Tsuchikane K."/>
            <person name="Katsumata H."/>
            <person name="Ando Y."/>
            <person name="Ohji S."/>
            <person name="Hamada M."/>
            <person name="Tamura T."/>
            <person name="Yamazoe A."/>
            <person name="Yamazaki S."/>
            <person name="Fujita N."/>
        </authorList>
    </citation>
    <scope>NUCLEOTIDE SEQUENCE [LARGE SCALE GENOMIC DNA]</scope>
    <source>
        <strain evidence="12 13">NBRC 100340</strain>
    </source>
</reference>
<dbReference type="Proteomes" id="UP000008366">
    <property type="component" value="Unassembled WGS sequence"/>
</dbReference>
<dbReference type="InterPro" id="IPR001789">
    <property type="entry name" value="Sig_transdc_resp-reg_receiver"/>
</dbReference>
<dbReference type="GO" id="GO:0005737">
    <property type="term" value="C:cytoplasm"/>
    <property type="evidence" value="ECO:0007669"/>
    <property type="project" value="UniProtKB-SubCell"/>
</dbReference>
<keyword evidence="7 9" id="KW-0010">Activator</keyword>
<evidence type="ECO:0000256" key="9">
    <source>
        <dbReference type="PIRNR" id="PIRNR006171"/>
    </source>
</evidence>
<comment type="subcellular location">
    <subcellularLocation>
        <location evidence="1 9">Cytoplasm</location>
    </subcellularLocation>
</comment>
<keyword evidence="4 9" id="KW-0902">Two-component regulatory system</keyword>
<evidence type="ECO:0000256" key="2">
    <source>
        <dbReference type="ARBA" id="ARBA00022490"/>
    </source>
</evidence>
<dbReference type="InterPro" id="IPR036390">
    <property type="entry name" value="WH_DNA-bd_sf"/>
</dbReference>
<keyword evidence="6 9" id="KW-0238">DNA-binding</keyword>
<feature type="domain" description="Response regulatory" evidence="11">
    <location>
        <begin position="2"/>
        <end position="111"/>
    </location>
</feature>
<dbReference type="SMART" id="SM00448">
    <property type="entry name" value="REC"/>
    <property type="match status" value="1"/>
</dbReference>
<feature type="modified residue" description="4-aspartylphosphate" evidence="10">
    <location>
        <position position="51"/>
    </location>
</feature>
<dbReference type="STRING" id="1184609.KILIM_031_00040"/>
<evidence type="ECO:0000256" key="4">
    <source>
        <dbReference type="ARBA" id="ARBA00023012"/>
    </source>
</evidence>
<dbReference type="GO" id="GO:0003700">
    <property type="term" value="F:DNA-binding transcription factor activity"/>
    <property type="evidence" value="ECO:0007669"/>
    <property type="project" value="InterPro"/>
</dbReference>
<evidence type="ECO:0000256" key="3">
    <source>
        <dbReference type="ARBA" id="ARBA00022553"/>
    </source>
</evidence>
<dbReference type="Gene3D" id="1.10.10.10">
    <property type="entry name" value="Winged helix-like DNA-binding domain superfamily/Winged helix DNA-binding domain"/>
    <property type="match status" value="1"/>
</dbReference>